<gene>
    <name evidence="2" type="ORF">GCM10009547_03440</name>
</gene>
<sequence length="112" mass="11871">MSWAEPGSTSVIASSTSARRKRTRSDFRATSASFPLCTTRVLLRTGAAGFPDELPDAILSINTRAARDVHIVASRPVEMLLRRSSERHEGSERSNPAGSGVLPPATPVGLAA</sequence>
<evidence type="ECO:0000313" key="3">
    <source>
        <dbReference type="Proteomes" id="UP001500957"/>
    </source>
</evidence>
<dbReference type="EMBL" id="BAAAHE010000004">
    <property type="protein sequence ID" value="GAA0604838.1"/>
    <property type="molecule type" value="Genomic_DNA"/>
</dbReference>
<name>A0ABN1G685_9ACTN</name>
<feature type="compositionally biased region" description="Basic and acidic residues" evidence="1">
    <location>
        <begin position="82"/>
        <end position="92"/>
    </location>
</feature>
<reference evidence="2 3" key="1">
    <citation type="journal article" date="2019" name="Int. J. Syst. Evol. Microbiol.">
        <title>The Global Catalogue of Microorganisms (GCM) 10K type strain sequencing project: providing services to taxonomists for standard genome sequencing and annotation.</title>
        <authorList>
            <consortium name="The Broad Institute Genomics Platform"/>
            <consortium name="The Broad Institute Genome Sequencing Center for Infectious Disease"/>
            <person name="Wu L."/>
            <person name="Ma J."/>
        </authorList>
    </citation>
    <scope>NUCLEOTIDE SEQUENCE [LARGE SCALE GENOMIC DNA]</scope>
    <source>
        <strain evidence="2 3">JCM 10671</strain>
    </source>
</reference>
<feature type="region of interest" description="Disordered" evidence="1">
    <location>
        <begin position="1"/>
        <end position="28"/>
    </location>
</feature>
<keyword evidence="3" id="KW-1185">Reference proteome</keyword>
<evidence type="ECO:0000313" key="2">
    <source>
        <dbReference type="EMBL" id="GAA0604838.1"/>
    </source>
</evidence>
<feature type="region of interest" description="Disordered" evidence="1">
    <location>
        <begin position="82"/>
        <end position="112"/>
    </location>
</feature>
<accession>A0ABN1G685</accession>
<dbReference type="Proteomes" id="UP001500957">
    <property type="component" value="Unassembled WGS sequence"/>
</dbReference>
<protein>
    <submittedName>
        <fullName evidence="2">Uncharacterized protein</fullName>
    </submittedName>
</protein>
<organism evidence="2 3">
    <name type="scientific">Sporichthya brevicatena</name>
    <dbReference type="NCBI Taxonomy" id="171442"/>
    <lineage>
        <taxon>Bacteria</taxon>
        <taxon>Bacillati</taxon>
        <taxon>Actinomycetota</taxon>
        <taxon>Actinomycetes</taxon>
        <taxon>Sporichthyales</taxon>
        <taxon>Sporichthyaceae</taxon>
        <taxon>Sporichthya</taxon>
    </lineage>
</organism>
<comment type="caution">
    <text evidence="2">The sequence shown here is derived from an EMBL/GenBank/DDBJ whole genome shotgun (WGS) entry which is preliminary data.</text>
</comment>
<evidence type="ECO:0000256" key="1">
    <source>
        <dbReference type="SAM" id="MobiDB-lite"/>
    </source>
</evidence>
<proteinExistence type="predicted"/>